<dbReference type="EMBL" id="KZ613946">
    <property type="protein sequence ID" value="PMD39995.1"/>
    <property type="molecule type" value="Genomic_DNA"/>
</dbReference>
<dbReference type="Proteomes" id="UP000235786">
    <property type="component" value="Unassembled WGS sequence"/>
</dbReference>
<accession>A0A2J6RN91</accession>
<gene>
    <name evidence="2" type="ORF">L207DRAFT_512950</name>
</gene>
<dbReference type="AlphaFoldDB" id="A0A2J6RN91"/>
<evidence type="ECO:0000256" key="1">
    <source>
        <dbReference type="SAM" id="MobiDB-lite"/>
    </source>
</evidence>
<evidence type="ECO:0000313" key="2">
    <source>
        <dbReference type="EMBL" id="PMD39995.1"/>
    </source>
</evidence>
<reference evidence="2 3" key="1">
    <citation type="submission" date="2016-04" db="EMBL/GenBank/DDBJ databases">
        <title>A degradative enzymes factory behind the ericoid mycorrhizal symbiosis.</title>
        <authorList>
            <consortium name="DOE Joint Genome Institute"/>
            <person name="Martino E."/>
            <person name="Morin E."/>
            <person name="Grelet G."/>
            <person name="Kuo A."/>
            <person name="Kohler A."/>
            <person name="Daghino S."/>
            <person name="Barry K."/>
            <person name="Choi C."/>
            <person name="Cichocki N."/>
            <person name="Clum A."/>
            <person name="Copeland A."/>
            <person name="Hainaut M."/>
            <person name="Haridas S."/>
            <person name="Labutti K."/>
            <person name="Lindquist E."/>
            <person name="Lipzen A."/>
            <person name="Khouja H.-R."/>
            <person name="Murat C."/>
            <person name="Ohm R."/>
            <person name="Olson A."/>
            <person name="Spatafora J."/>
            <person name="Veneault-Fourrey C."/>
            <person name="Henrissat B."/>
            <person name="Grigoriev I."/>
            <person name="Martin F."/>
            <person name="Perotto S."/>
        </authorList>
    </citation>
    <scope>NUCLEOTIDE SEQUENCE [LARGE SCALE GENOMIC DNA]</scope>
    <source>
        <strain evidence="2 3">F</strain>
    </source>
</reference>
<protein>
    <submittedName>
        <fullName evidence="2">Uncharacterized protein</fullName>
    </submittedName>
</protein>
<evidence type="ECO:0000313" key="3">
    <source>
        <dbReference type="Proteomes" id="UP000235786"/>
    </source>
</evidence>
<keyword evidence="3" id="KW-1185">Reference proteome</keyword>
<feature type="compositionally biased region" description="Basic residues" evidence="1">
    <location>
        <begin position="56"/>
        <end position="65"/>
    </location>
</feature>
<organism evidence="2 3">
    <name type="scientific">Hyaloscypha variabilis (strain UAMH 11265 / GT02V1 / F)</name>
    <name type="common">Meliniomyces variabilis</name>
    <dbReference type="NCBI Taxonomy" id="1149755"/>
    <lineage>
        <taxon>Eukaryota</taxon>
        <taxon>Fungi</taxon>
        <taxon>Dikarya</taxon>
        <taxon>Ascomycota</taxon>
        <taxon>Pezizomycotina</taxon>
        <taxon>Leotiomycetes</taxon>
        <taxon>Helotiales</taxon>
        <taxon>Hyaloscyphaceae</taxon>
        <taxon>Hyaloscypha</taxon>
        <taxon>Hyaloscypha variabilis</taxon>
    </lineage>
</organism>
<name>A0A2J6RN91_HYAVF</name>
<proteinExistence type="predicted"/>
<feature type="region of interest" description="Disordered" evidence="1">
    <location>
        <begin position="30"/>
        <end position="74"/>
    </location>
</feature>
<sequence length="74" mass="8221">MAKLPAWPAAFSSVKITLGITFEVRHHRRLAPDGSDDKDEALPGCFKQASGSLKRGSGRRPRLRDRRVGGRYTD</sequence>